<comment type="catalytic activity">
    <reaction evidence="11">
        <text>hydrogencarbonate + H(+) = CO2 + H2O</text>
        <dbReference type="Rhea" id="RHEA:10748"/>
        <dbReference type="ChEBI" id="CHEBI:15377"/>
        <dbReference type="ChEBI" id="CHEBI:15378"/>
        <dbReference type="ChEBI" id="CHEBI:16526"/>
        <dbReference type="ChEBI" id="CHEBI:17544"/>
        <dbReference type="EC" id="4.2.1.1"/>
    </reaction>
    <physiologicalReaction direction="left-to-right" evidence="11">
        <dbReference type="Rhea" id="RHEA:10749"/>
    </physiologicalReaction>
    <physiologicalReaction direction="right-to-left" evidence="11">
        <dbReference type="Rhea" id="RHEA:10750"/>
    </physiologicalReaction>
</comment>
<evidence type="ECO:0000256" key="10">
    <source>
        <dbReference type="ARBA" id="ARBA00045603"/>
    </source>
</evidence>
<dbReference type="SMART" id="SM01057">
    <property type="entry name" value="Carb_anhydrase"/>
    <property type="match status" value="1"/>
</dbReference>
<reference evidence="14" key="1">
    <citation type="submission" date="2022-03" db="EMBL/GenBank/DDBJ databases">
        <authorList>
            <person name="Alioto T."/>
            <person name="Alioto T."/>
            <person name="Gomez Garrido J."/>
        </authorList>
    </citation>
    <scope>NUCLEOTIDE SEQUENCE</scope>
</reference>
<evidence type="ECO:0000313" key="15">
    <source>
        <dbReference type="Proteomes" id="UP001295444"/>
    </source>
</evidence>
<evidence type="ECO:0000256" key="4">
    <source>
        <dbReference type="ARBA" id="ARBA00014205"/>
    </source>
</evidence>
<keyword evidence="15" id="KW-1185">Reference proteome</keyword>
<dbReference type="EMBL" id="OW240912">
    <property type="protein sequence ID" value="CAH2222493.1"/>
    <property type="molecule type" value="Genomic_DNA"/>
</dbReference>
<gene>
    <name evidence="14" type="ORF">PECUL_23A026108</name>
</gene>
<dbReference type="InterPro" id="IPR036398">
    <property type="entry name" value="CA_dom_sf"/>
</dbReference>
<keyword evidence="12" id="KW-0472">Membrane</keyword>
<evidence type="ECO:0000256" key="5">
    <source>
        <dbReference type="ARBA" id="ARBA00022475"/>
    </source>
</evidence>
<evidence type="ECO:0000256" key="6">
    <source>
        <dbReference type="ARBA" id="ARBA00022622"/>
    </source>
</evidence>
<proteinExistence type="inferred from homology"/>
<keyword evidence="12" id="KW-0812">Transmembrane</keyword>
<dbReference type="InterPro" id="IPR001148">
    <property type="entry name" value="CA_dom"/>
</dbReference>
<dbReference type="Proteomes" id="UP001295444">
    <property type="component" value="Chromosome 01"/>
</dbReference>
<comment type="subunit">
    <text evidence="3">Interacts with SLC4A4.</text>
</comment>
<dbReference type="GO" id="GO:0008270">
    <property type="term" value="F:zinc ion binding"/>
    <property type="evidence" value="ECO:0007669"/>
    <property type="project" value="InterPro"/>
</dbReference>
<dbReference type="Pfam" id="PF00194">
    <property type="entry name" value="Carb_anhydrase"/>
    <property type="match status" value="1"/>
</dbReference>
<evidence type="ECO:0000256" key="7">
    <source>
        <dbReference type="ARBA" id="ARBA00023288"/>
    </source>
</evidence>
<comment type="function">
    <text evidence="10">Catalyzes the reversible hydration of carbon dioxide into bicarbonate and protons and thus is essential to maintaining intracellular and extracellular pH. May stimulate the sodium/bicarbonate transporter activity of SLC4A4 that acts in pH homeostasis. It is essential for acid overload removal from the retina and retina epithelium, and acid release in the choriocapillaris in the choroid.</text>
</comment>
<sequence length="198" mass="21795">MKSALRMVFCVGGSPVRLSIRLVCLTPDSTAPSVGRTVHGVSLEKGKVHSGVMQLNNALDAQENAAENKQYDGIIKGLEMITSKGSIANVTNLRLIDLIPESGELELYYRYNGSLTTPNCDEIVTWTLFPNTIKLSKVQLEAFYKNLNLTATEKMEENFRPVQKLNGRIVQTSDAISVLSQTVALIIPVLLSFLFFTS</sequence>
<dbReference type="GO" id="GO:0098552">
    <property type="term" value="C:side of membrane"/>
    <property type="evidence" value="ECO:0007669"/>
    <property type="project" value="UniProtKB-KW"/>
</dbReference>
<dbReference type="GO" id="GO:0004089">
    <property type="term" value="F:carbonate dehydratase activity"/>
    <property type="evidence" value="ECO:0007669"/>
    <property type="project" value="UniProtKB-EC"/>
</dbReference>
<feature type="domain" description="Alpha-carbonic anhydrase" evidence="13">
    <location>
        <begin position="1"/>
        <end position="174"/>
    </location>
</feature>
<comment type="similarity">
    <text evidence="2">Belongs to the alpha-carbonic anhydrase family.</text>
</comment>
<dbReference type="AlphaFoldDB" id="A0AAD1R3N0"/>
<evidence type="ECO:0000259" key="13">
    <source>
        <dbReference type="PROSITE" id="PS51144"/>
    </source>
</evidence>
<evidence type="ECO:0000256" key="9">
    <source>
        <dbReference type="ARBA" id="ARBA00032355"/>
    </source>
</evidence>
<dbReference type="InterPro" id="IPR023561">
    <property type="entry name" value="Carbonic_anhydrase_a-class"/>
</dbReference>
<protein>
    <recommendedName>
        <fullName evidence="4">Carbonic anhydrase 4</fullName>
    </recommendedName>
    <alternativeName>
        <fullName evidence="9">Carbonate dehydratase IV</fullName>
    </alternativeName>
    <alternativeName>
        <fullName evidence="8">Carbonic anhydrase IV</fullName>
    </alternativeName>
</protein>
<evidence type="ECO:0000313" key="14">
    <source>
        <dbReference type="EMBL" id="CAH2222493.1"/>
    </source>
</evidence>
<keyword evidence="5" id="KW-1003">Cell membrane</keyword>
<name>A0AAD1R3N0_PELCU</name>
<comment type="subcellular location">
    <subcellularLocation>
        <location evidence="1">Cell membrane</location>
        <topology evidence="1">Lipid-anchor</topology>
        <topology evidence="1">GPI-anchor</topology>
    </subcellularLocation>
</comment>
<organism evidence="14 15">
    <name type="scientific">Pelobates cultripes</name>
    <name type="common">Western spadefoot toad</name>
    <dbReference type="NCBI Taxonomy" id="61616"/>
    <lineage>
        <taxon>Eukaryota</taxon>
        <taxon>Metazoa</taxon>
        <taxon>Chordata</taxon>
        <taxon>Craniata</taxon>
        <taxon>Vertebrata</taxon>
        <taxon>Euteleostomi</taxon>
        <taxon>Amphibia</taxon>
        <taxon>Batrachia</taxon>
        <taxon>Anura</taxon>
        <taxon>Pelobatoidea</taxon>
        <taxon>Pelobatidae</taxon>
        <taxon>Pelobates</taxon>
    </lineage>
</organism>
<evidence type="ECO:0000256" key="11">
    <source>
        <dbReference type="ARBA" id="ARBA00049061"/>
    </source>
</evidence>
<evidence type="ECO:0000256" key="2">
    <source>
        <dbReference type="ARBA" id="ARBA00010718"/>
    </source>
</evidence>
<keyword evidence="12" id="KW-1133">Transmembrane helix</keyword>
<dbReference type="PANTHER" id="PTHR18952">
    <property type="entry name" value="CARBONIC ANHYDRASE"/>
    <property type="match status" value="1"/>
</dbReference>
<evidence type="ECO:0000256" key="12">
    <source>
        <dbReference type="SAM" id="Phobius"/>
    </source>
</evidence>
<keyword evidence="6" id="KW-0336">GPI-anchor</keyword>
<dbReference type="Gene3D" id="3.10.200.10">
    <property type="entry name" value="Alpha carbonic anhydrase"/>
    <property type="match status" value="1"/>
</dbReference>
<dbReference type="GO" id="GO:0005886">
    <property type="term" value="C:plasma membrane"/>
    <property type="evidence" value="ECO:0007669"/>
    <property type="project" value="UniProtKB-SubCell"/>
</dbReference>
<evidence type="ECO:0000256" key="3">
    <source>
        <dbReference type="ARBA" id="ARBA00011736"/>
    </source>
</evidence>
<accession>A0AAD1R3N0</accession>
<feature type="transmembrane region" description="Helical" evidence="12">
    <location>
        <begin position="175"/>
        <end position="196"/>
    </location>
</feature>
<keyword evidence="7" id="KW-0449">Lipoprotein</keyword>
<dbReference type="PROSITE" id="PS51144">
    <property type="entry name" value="ALPHA_CA_2"/>
    <property type="match status" value="1"/>
</dbReference>
<keyword evidence="6" id="KW-0325">Glycoprotein</keyword>
<dbReference type="SUPFAM" id="SSF51069">
    <property type="entry name" value="Carbonic anhydrase"/>
    <property type="match status" value="1"/>
</dbReference>
<dbReference type="PANTHER" id="PTHR18952:SF95">
    <property type="entry name" value="CARBONIC ANHYDRASE 4"/>
    <property type="match status" value="1"/>
</dbReference>
<evidence type="ECO:0000256" key="1">
    <source>
        <dbReference type="ARBA" id="ARBA00004609"/>
    </source>
</evidence>
<evidence type="ECO:0000256" key="8">
    <source>
        <dbReference type="ARBA" id="ARBA00032271"/>
    </source>
</evidence>